<evidence type="ECO:0000256" key="7">
    <source>
        <dbReference type="ARBA" id="ARBA00022898"/>
    </source>
</evidence>
<dbReference type="CDD" id="cd00609">
    <property type="entry name" value="AAT_like"/>
    <property type="match status" value="1"/>
</dbReference>
<organism evidence="11 12">
    <name type="scientific">Variovorax soli</name>
    <dbReference type="NCBI Taxonomy" id="376815"/>
    <lineage>
        <taxon>Bacteria</taxon>
        <taxon>Pseudomonadati</taxon>
        <taxon>Pseudomonadota</taxon>
        <taxon>Betaproteobacteria</taxon>
        <taxon>Burkholderiales</taxon>
        <taxon>Comamonadaceae</taxon>
        <taxon>Variovorax</taxon>
    </lineage>
</organism>
<evidence type="ECO:0000313" key="11">
    <source>
        <dbReference type="EMBL" id="MDR6534935.1"/>
    </source>
</evidence>
<dbReference type="PANTHER" id="PTHR43643">
    <property type="entry name" value="HISTIDINOL-PHOSPHATE AMINOTRANSFERASE 2"/>
    <property type="match status" value="1"/>
</dbReference>
<keyword evidence="9" id="KW-0028">Amino-acid biosynthesis</keyword>
<dbReference type="InterPro" id="IPR015421">
    <property type="entry name" value="PyrdxlP-dep_Trfase_major"/>
</dbReference>
<dbReference type="Pfam" id="PF00155">
    <property type="entry name" value="Aminotran_1_2"/>
    <property type="match status" value="1"/>
</dbReference>
<dbReference type="InterPro" id="IPR015424">
    <property type="entry name" value="PyrdxlP-dep_Trfase"/>
</dbReference>
<dbReference type="EC" id="2.6.1.9" evidence="9"/>
<evidence type="ECO:0000256" key="2">
    <source>
        <dbReference type="ARBA" id="ARBA00005011"/>
    </source>
</evidence>
<dbReference type="HAMAP" id="MF_01023">
    <property type="entry name" value="HisC_aminotrans_2"/>
    <property type="match status" value="1"/>
</dbReference>
<comment type="similarity">
    <text evidence="3 9">Belongs to the class-II pyridoxal-phosphate-dependent aminotransferase family. Histidinol-phosphate aminotransferase subfamily.</text>
</comment>
<keyword evidence="12" id="KW-1185">Reference proteome</keyword>
<evidence type="ECO:0000313" key="12">
    <source>
        <dbReference type="Proteomes" id="UP001184230"/>
    </source>
</evidence>
<evidence type="ECO:0000256" key="4">
    <source>
        <dbReference type="ARBA" id="ARBA00011738"/>
    </source>
</evidence>
<evidence type="ECO:0000256" key="8">
    <source>
        <dbReference type="ARBA" id="ARBA00047481"/>
    </source>
</evidence>
<dbReference type="SUPFAM" id="SSF53383">
    <property type="entry name" value="PLP-dependent transferases"/>
    <property type="match status" value="1"/>
</dbReference>
<sequence>MTMILLASNENPLGMPESARRAAAAALPGAGRYPDSNGTALKHALSARLDVPADWLVLGSGSSEILELAAQARVMPGEHVVYSQYGFVVYGQVAGQVHARSTAVPARDFGHDLDAMRAAIGEDTRLVFVANPNNPTGTFIEAGPLLAFLESVPPQVTVLLDEAYGEYLSPAQRYDSIAWVRRFPNLVVARTFSKAYGLAGLRIGYGVAQHGLAGRLNAQRPRFNVSTPAQAAALAALNDGAFLARSYQLNTAGRARLAAGLHELRLASIPSAGNFLMVQVGEGRTVHARLLAAGIEVALLDNYGLPHWLRITVGLPEQNEAVLAALRDLAPAR</sequence>
<dbReference type="NCBIfam" id="TIGR01141">
    <property type="entry name" value="hisC"/>
    <property type="match status" value="1"/>
</dbReference>
<dbReference type="PANTHER" id="PTHR43643:SF3">
    <property type="entry name" value="HISTIDINOL-PHOSPHATE AMINOTRANSFERASE"/>
    <property type="match status" value="1"/>
</dbReference>
<proteinExistence type="inferred from homology"/>
<protein>
    <recommendedName>
        <fullName evidence="9">Histidinol-phosphate aminotransferase</fullName>
        <ecNumber evidence="9">2.6.1.9</ecNumber>
    </recommendedName>
    <alternativeName>
        <fullName evidence="9">Imidazole acetol-phosphate transaminase</fullName>
    </alternativeName>
</protein>
<dbReference type="GO" id="GO:0004400">
    <property type="term" value="F:histidinol-phosphate transaminase activity"/>
    <property type="evidence" value="ECO:0007669"/>
    <property type="project" value="UniProtKB-EC"/>
</dbReference>
<reference evidence="11 12" key="1">
    <citation type="submission" date="2023-07" db="EMBL/GenBank/DDBJ databases">
        <title>Sorghum-associated microbial communities from plants grown in Nebraska, USA.</title>
        <authorList>
            <person name="Schachtman D."/>
        </authorList>
    </citation>
    <scope>NUCLEOTIDE SEQUENCE [LARGE SCALE GENOMIC DNA]</scope>
    <source>
        <strain evidence="11 12">DS1781</strain>
    </source>
</reference>
<dbReference type="InterPro" id="IPR015422">
    <property type="entry name" value="PyrdxlP-dep_Trfase_small"/>
</dbReference>
<name>A0ABU1N916_9BURK</name>
<dbReference type="InterPro" id="IPR050106">
    <property type="entry name" value="HistidinolP_aminotransfase"/>
</dbReference>
<dbReference type="InterPro" id="IPR001917">
    <property type="entry name" value="Aminotrans_II_pyridoxalP_BS"/>
</dbReference>
<dbReference type="Proteomes" id="UP001184230">
    <property type="component" value="Unassembled WGS sequence"/>
</dbReference>
<comment type="subunit">
    <text evidence="4 9">Homodimer.</text>
</comment>
<keyword evidence="9" id="KW-0368">Histidine biosynthesis</keyword>
<feature type="domain" description="Aminotransferase class I/classII large" evidence="10">
    <location>
        <begin position="3"/>
        <end position="325"/>
    </location>
</feature>
<feature type="modified residue" description="N6-(pyridoxal phosphate)lysine" evidence="9">
    <location>
        <position position="194"/>
    </location>
</feature>
<evidence type="ECO:0000256" key="1">
    <source>
        <dbReference type="ARBA" id="ARBA00001933"/>
    </source>
</evidence>
<accession>A0ABU1N916</accession>
<dbReference type="RefSeq" id="WP_309898528.1">
    <property type="nucleotide sequence ID" value="NZ_JAVDRF010000001.1"/>
</dbReference>
<keyword evidence="5 9" id="KW-0032">Aminotransferase</keyword>
<evidence type="ECO:0000256" key="5">
    <source>
        <dbReference type="ARBA" id="ARBA00022576"/>
    </source>
</evidence>
<comment type="caution">
    <text evidence="11">The sequence shown here is derived from an EMBL/GenBank/DDBJ whole genome shotgun (WGS) entry which is preliminary data.</text>
</comment>
<evidence type="ECO:0000256" key="3">
    <source>
        <dbReference type="ARBA" id="ARBA00007970"/>
    </source>
</evidence>
<dbReference type="InterPro" id="IPR005861">
    <property type="entry name" value="HisP_aminotrans"/>
</dbReference>
<dbReference type="PROSITE" id="PS00599">
    <property type="entry name" value="AA_TRANSFER_CLASS_2"/>
    <property type="match status" value="1"/>
</dbReference>
<keyword evidence="7 9" id="KW-0663">Pyridoxal phosphate</keyword>
<dbReference type="EMBL" id="JAVDRF010000001">
    <property type="protein sequence ID" value="MDR6534935.1"/>
    <property type="molecule type" value="Genomic_DNA"/>
</dbReference>
<gene>
    <name evidence="9" type="primary">hisC</name>
    <name evidence="11" type="ORF">J2739_000695</name>
</gene>
<dbReference type="InterPro" id="IPR004839">
    <property type="entry name" value="Aminotransferase_I/II_large"/>
</dbReference>
<dbReference type="Gene3D" id="3.90.1150.10">
    <property type="entry name" value="Aspartate Aminotransferase, domain 1"/>
    <property type="match status" value="1"/>
</dbReference>
<evidence type="ECO:0000256" key="9">
    <source>
        <dbReference type="HAMAP-Rule" id="MF_01023"/>
    </source>
</evidence>
<keyword evidence="6 9" id="KW-0808">Transferase</keyword>
<comment type="cofactor">
    <cofactor evidence="1 9">
        <name>pyridoxal 5'-phosphate</name>
        <dbReference type="ChEBI" id="CHEBI:597326"/>
    </cofactor>
</comment>
<comment type="pathway">
    <text evidence="2 9">Amino-acid biosynthesis; L-histidine biosynthesis; L-histidine from 5-phospho-alpha-D-ribose 1-diphosphate: step 7/9.</text>
</comment>
<dbReference type="Gene3D" id="3.40.640.10">
    <property type="entry name" value="Type I PLP-dependent aspartate aminotransferase-like (Major domain)"/>
    <property type="match status" value="1"/>
</dbReference>
<evidence type="ECO:0000259" key="10">
    <source>
        <dbReference type="Pfam" id="PF00155"/>
    </source>
</evidence>
<evidence type="ECO:0000256" key="6">
    <source>
        <dbReference type="ARBA" id="ARBA00022679"/>
    </source>
</evidence>
<comment type="catalytic activity">
    <reaction evidence="8 9">
        <text>L-histidinol phosphate + 2-oxoglutarate = 3-(imidazol-4-yl)-2-oxopropyl phosphate + L-glutamate</text>
        <dbReference type="Rhea" id="RHEA:23744"/>
        <dbReference type="ChEBI" id="CHEBI:16810"/>
        <dbReference type="ChEBI" id="CHEBI:29985"/>
        <dbReference type="ChEBI" id="CHEBI:57766"/>
        <dbReference type="ChEBI" id="CHEBI:57980"/>
        <dbReference type="EC" id="2.6.1.9"/>
    </reaction>
</comment>